<name>A0A2P5F844_TREOI</name>
<keyword evidence="1" id="KW-0732">Signal</keyword>
<dbReference type="AlphaFoldDB" id="A0A2P5F844"/>
<proteinExistence type="predicted"/>
<evidence type="ECO:0000256" key="1">
    <source>
        <dbReference type="SAM" id="SignalP"/>
    </source>
</evidence>
<evidence type="ECO:0000313" key="2">
    <source>
        <dbReference type="EMBL" id="PON93947.1"/>
    </source>
</evidence>
<organism evidence="2 3">
    <name type="scientific">Trema orientale</name>
    <name type="common">Charcoal tree</name>
    <name type="synonym">Celtis orientalis</name>
    <dbReference type="NCBI Taxonomy" id="63057"/>
    <lineage>
        <taxon>Eukaryota</taxon>
        <taxon>Viridiplantae</taxon>
        <taxon>Streptophyta</taxon>
        <taxon>Embryophyta</taxon>
        <taxon>Tracheophyta</taxon>
        <taxon>Spermatophyta</taxon>
        <taxon>Magnoliopsida</taxon>
        <taxon>eudicotyledons</taxon>
        <taxon>Gunneridae</taxon>
        <taxon>Pentapetalae</taxon>
        <taxon>rosids</taxon>
        <taxon>fabids</taxon>
        <taxon>Rosales</taxon>
        <taxon>Cannabaceae</taxon>
        <taxon>Trema</taxon>
    </lineage>
</organism>
<dbReference type="InParanoid" id="A0A2P5F844"/>
<feature type="chain" id="PRO_5015200077" evidence="1">
    <location>
        <begin position="25"/>
        <end position="75"/>
    </location>
</feature>
<feature type="signal peptide" evidence="1">
    <location>
        <begin position="1"/>
        <end position="24"/>
    </location>
</feature>
<reference evidence="3" key="1">
    <citation type="submission" date="2016-06" db="EMBL/GenBank/DDBJ databases">
        <title>Parallel loss of symbiosis genes in relatives of nitrogen-fixing non-legume Parasponia.</title>
        <authorList>
            <person name="Van Velzen R."/>
            <person name="Holmer R."/>
            <person name="Bu F."/>
            <person name="Rutten L."/>
            <person name="Van Zeijl A."/>
            <person name="Liu W."/>
            <person name="Santuari L."/>
            <person name="Cao Q."/>
            <person name="Sharma T."/>
            <person name="Shen D."/>
            <person name="Roswanjaya Y."/>
            <person name="Wardhani T."/>
            <person name="Kalhor M.S."/>
            <person name="Jansen J."/>
            <person name="Van den Hoogen J."/>
            <person name="Gungor B."/>
            <person name="Hartog M."/>
            <person name="Hontelez J."/>
            <person name="Verver J."/>
            <person name="Yang W.-C."/>
            <person name="Schijlen E."/>
            <person name="Repin R."/>
            <person name="Schilthuizen M."/>
            <person name="Schranz E."/>
            <person name="Heidstra R."/>
            <person name="Miyata K."/>
            <person name="Fedorova E."/>
            <person name="Kohlen W."/>
            <person name="Bisseling T."/>
            <person name="Smit S."/>
            <person name="Geurts R."/>
        </authorList>
    </citation>
    <scope>NUCLEOTIDE SEQUENCE [LARGE SCALE GENOMIC DNA]</scope>
    <source>
        <strain evidence="3">cv. RG33-2</strain>
    </source>
</reference>
<keyword evidence="3" id="KW-1185">Reference proteome</keyword>
<gene>
    <name evidence="2" type="ORF">TorRG33x02_103370</name>
</gene>
<comment type="caution">
    <text evidence="2">The sequence shown here is derived from an EMBL/GenBank/DDBJ whole genome shotgun (WGS) entry which is preliminary data.</text>
</comment>
<dbReference type="EMBL" id="JXTC01000055">
    <property type="protein sequence ID" value="PON93947.1"/>
    <property type="molecule type" value="Genomic_DNA"/>
</dbReference>
<sequence length="75" mass="8335">MAPLAYSVLVSALLMLSISYSVDSLSLNHYDNTCPNLKYVVESAVKKAMSNDKTSILQMANDAKGKKTEFIYEIR</sequence>
<accession>A0A2P5F844</accession>
<evidence type="ECO:0000313" key="3">
    <source>
        <dbReference type="Proteomes" id="UP000237000"/>
    </source>
</evidence>
<dbReference type="Proteomes" id="UP000237000">
    <property type="component" value="Unassembled WGS sequence"/>
</dbReference>
<protein>
    <submittedName>
        <fullName evidence="2">Uncharacterized protein</fullName>
    </submittedName>
</protein>